<accession>A0A388LAE3</accession>
<dbReference type="EMBL" id="BFEA01000314">
    <property type="protein sequence ID" value="GBG79254.1"/>
    <property type="molecule type" value="Genomic_DNA"/>
</dbReference>
<dbReference type="Proteomes" id="UP000265515">
    <property type="component" value="Unassembled WGS sequence"/>
</dbReference>
<dbReference type="PANTHER" id="PTHR36004">
    <property type="entry name" value="AT-RICH INTERACTIVE DOMAIN PROTEIN"/>
    <property type="match status" value="1"/>
</dbReference>
<gene>
    <name evidence="2" type="ORF">CBR_g29305</name>
</gene>
<protein>
    <submittedName>
        <fullName evidence="2">Uncharacterized protein</fullName>
    </submittedName>
</protein>
<sequence>MAGAATALRADVWQTADSLCLPGIERGSETAVQRWTRVQQCAPCCGLRGVERGSRPSFPIATNAVFNCRSQELPASHSFHRRSGLEDVSHHDLVKKGGVLAGSEKASVWRRRVIVGGSGGHEGNAENRLSFGGETKCSLRAVSPWLMAAERERRGFVLRATRAPSPNVQDEEDKKKKKKEEEEEKEPFVRPKLPGDEPDFWEGEQWDWLGFVLQYLWAVGIVVAVL</sequence>
<evidence type="ECO:0000256" key="1">
    <source>
        <dbReference type="SAM" id="MobiDB-lite"/>
    </source>
</evidence>
<keyword evidence="3" id="KW-1185">Reference proteome</keyword>
<dbReference type="PANTHER" id="PTHR36004:SF1">
    <property type="entry name" value="AT-RICH INTERACTIVE DOMAIN PROTEIN"/>
    <property type="match status" value="1"/>
</dbReference>
<organism evidence="2 3">
    <name type="scientific">Chara braunii</name>
    <name type="common">Braun's stonewort</name>
    <dbReference type="NCBI Taxonomy" id="69332"/>
    <lineage>
        <taxon>Eukaryota</taxon>
        <taxon>Viridiplantae</taxon>
        <taxon>Streptophyta</taxon>
        <taxon>Charophyceae</taxon>
        <taxon>Charales</taxon>
        <taxon>Characeae</taxon>
        <taxon>Chara</taxon>
    </lineage>
</organism>
<evidence type="ECO:0000313" key="3">
    <source>
        <dbReference type="Proteomes" id="UP000265515"/>
    </source>
</evidence>
<dbReference type="OrthoDB" id="2013508at2759"/>
<dbReference type="Gramene" id="GBG79254">
    <property type="protein sequence ID" value="GBG79254"/>
    <property type="gene ID" value="CBR_g29305"/>
</dbReference>
<reference evidence="2 3" key="1">
    <citation type="journal article" date="2018" name="Cell">
        <title>The Chara Genome: Secondary Complexity and Implications for Plant Terrestrialization.</title>
        <authorList>
            <person name="Nishiyama T."/>
            <person name="Sakayama H."/>
            <person name="Vries J.D."/>
            <person name="Buschmann H."/>
            <person name="Saint-Marcoux D."/>
            <person name="Ullrich K.K."/>
            <person name="Haas F.B."/>
            <person name="Vanderstraeten L."/>
            <person name="Becker D."/>
            <person name="Lang D."/>
            <person name="Vosolsobe S."/>
            <person name="Rombauts S."/>
            <person name="Wilhelmsson P.K.I."/>
            <person name="Janitza P."/>
            <person name="Kern R."/>
            <person name="Heyl A."/>
            <person name="Rumpler F."/>
            <person name="Villalobos L.I.A.C."/>
            <person name="Clay J.M."/>
            <person name="Skokan R."/>
            <person name="Toyoda A."/>
            <person name="Suzuki Y."/>
            <person name="Kagoshima H."/>
            <person name="Schijlen E."/>
            <person name="Tajeshwar N."/>
            <person name="Catarino B."/>
            <person name="Hetherington A.J."/>
            <person name="Saltykova A."/>
            <person name="Bonnot C."/>
            <person name="Breuninger H."/>
            <person name="Symeonidi A."/>
            <person name="Radhakrishnan G.V."/>
            <person name="Van Nieuwerburgh F."/>
            <person name="Deforce D."/>
            <person name="Chang C."/>
            <person name="Karol K.G."/>
            <person name="Hedrich R."/>
            <person name="Ulvskov P."/>
            <person name="Glockner G."/>
            <person name="Delwiche C.F."/>
            <person name="Petrasek J."/>
            <person name="Van de Peer Y."/>
            <person name="Friml J."/>
            <person name="Beilby M."/>
            <person name="Dolan L."/>
            <person name="Kohara Y."/>
            <person name="Sugano S."/>
            <person name="Fujiyama A."/>
            <person name="Delaux P.-M."/>
            <person name="Quint M."/>
            <person name="TheiBen G."/>
            <person name="Hagemann M."/>
            <person name="Harholt J."/>
            <person name="Dunand C."/>
            <person name="Zachgo S."/>
            <person name="Langdale J."/>
            <person name="Maumus F."/>
            <person name="Straeten D.V.D."/>
            <person name="Gould S.B."/>
            <person name="Rensing S.A."/>
        </authorList>
    </citation>
    <scope>NUCLEOTIDE SEQUENCE [LARGE SCALE GENOMIC DNA]</scope>
    <source>
        <strain evidence="2 3">S276</strain>
    </source>
</reference>
<proteinExistence type="predicted"/>
<name>A0A388LAE3_CHABU</name>
<feature type="compositionally biased region" description="Basic and acidic residues" evidence="1">
    <location>
        <begin position="186"/>
        <end position="195"/>
    </location>
</feature>
<dbReference type="AlphaFoldDB" id="A0A388LAE3"/>
<evidence type="ECO:0000313" key="2">
    <source>
        <dbReference type="EMBL" id="GBG79254.1"/>
    </source>
</evidence>
<comment type="caution">
    <text evidence="2">The sequence shown here is derived from an EMBL/GenBank/DDBJ whole genome shotgun (WGS) entry which is preliminary data.</text>
</comment>
<feature type="region of interest" description="Disordered" evidence="1">
    <location>
        <begin position="159"/>
        <end position="197"/>
    </location>
</feature>